<gene>
    <name evidence="2" type="ORF">CSSPTR1EN2_LOCUS6583</name>
</gene>
<evidence type="ECO:0000313" key="2">
    <source>
        <dbReference type="EMBL" id="CAK9202790.1"/>
    </source>
</evidence>
<sequence>MLGESLTDVEQTLDKSRTNVKQKSDGRRMDVGRTSDGNRTKVRRTSDEQSSAATAAMARGGATLQLLVMQRCDEANKALQLTAMARPVERCSSILWQG</sequence>
<feature type="region of interest" description="Disordered" evidence="1">
    <location>
        <begin position="1"/>
        <end position="55"/>
    </location>
</feature>
<evidence type="ECO:0000313" key="3">
    <source>
        <dbReference type="Proteomes" id="UP001497512"/>
    </source>
</evidence>
<keyword evidence="3" id="KW-1185">Reference proteome</keyword>
<proteinExistence type="predicted"/>
<evidence type="ECO:0000256" key="1">
    <source>
        <dbReference type="SAM" id="MobiDB-lite"/>
    </source>
</evidence>
<dbReference type="EMBL" id="OZ019905">
    <property type="protein sequence ID" value="CAK9202790.1"/>
    <property type="molecule type" value="Genomic_DNA"/>
</dbReference>
<organism evidence="2 3">
    <name type="scientific">Sphagnum troendelagicum</name>
    <dbReference type="NCBI Taxonomy" id="128251"/>
    <lineage>
        <taxon>Eukaryota</taxon>
        <taxon>Viridiplantae</taxon>
        <taxon>Streptophyta</taxon>
        <taxon>Embryophyta</taxon>
        <taxon>Bryophyta</taxon>
        <taxon>Sphagnophytina</taxon>
        <taxon>Sphagnopsida</taxon>
        <taxon>Sphagnales</taxon>
        <taxon>Sphagnaceae</taxon>
        <taxon>Sphagnum</taxon>
    </lineage>
</organism>
<reference evidence="2" key="1">
    <citation type="submission" date="2024-02" db="EMBL/GenBank/DDBJ databases">
        <authorList>
            <consortium name="ELIXIR-Norway"/>
            <consortium name="Elixir Norway"/>
        </authorList>
    </citation>
    <scope>NUCLEOTIDE SEQUENCE</scope>
</reference>
<accession>A0ABP0TRJ7</accession>
<dbReference type="Proteomes" id="UP001497512">
    <property type="component" value="Chromosome 13"/>
</dbReference>
<name>A0ABP0TRJ7_9BRYO</name>
<protein>
    <submittedName>
        <fullName evidence="2">Uncharacterized protein</fullName>
    </submittedName>
</protein>
<feature type="compositionally biased region" description="Basic and acidic residues" evidence="1">
    <location>
        <begin position="12"/>
        <end position="47"/>
    </location>
</feature>